<dbReference type="SUPFAM" id="SSF53335">
    <property type="entry name" value="S-adenosyl-L-methionine-dependent methyltransferases"/>
    <property type="match status" value="1"/>
</dbReference>
<name>A0A8J7IVZ3_9CYAN</name>
<dbReference type="PANTHER" id="PTHR34203:SF15">
    <property type="entry name" value="SLL1173 PROTEIN"/>
    <property type="match status" value="1"/>
</dbReference>
<dbReference type="Pfam" id="PF05050">
    <property type="entry name" value="Methyltransf_21"/>
    <property type="match status" value="1"/>
</dbReference>
<dbReference type="GO" id="GO:0008168">
    <property type="term" value="F:methyltransferase activity"/>
    <property type="evidence" value="ECO:0007669"/>
    <property type="project" value="UniProtKB-KW"/>
</dbReference>
<dbReference type="Proteomes" id="UP000654482">
    <property type="component" value="Unassembled WGS sequence"/>
</dbReference>
<dbReference type="InterPro" id="IPR006342">
    <property type="entry name" value="FkbM_mtfrase"/>
</dbReference>
<keyword evidence="2" id="KW-0808">Transferase</keyword>
<dbReference type="PANTHER" id="PTHR34203">
    <property type="entry name" value="METHYLTRANSFERASE, FKBM FAMILY PROTEIN"/>
    <property type="match status" value="1"/>
</dbReference>
<protein>
    <submittedName>
        <fullName evidence="2">FkbM family methyltransferase</fullName>
    </submittedName>
</protein>
<keyword evidence="2" id="KW-0489">Methyltransferase</keyword>
<organism evidence="2 3">
    <name type="scientific">Lusitaniella coriacea LEGE 07157</name>
    <dbReference type="NCBI Taxonomy" id="945747"/>
    <lineage>
        <taxon>Bacteria</taxon>
        <taxon>Bacillati</taxon>
        <taxon>Cyanobacteriota</taxon>
        <taxon>Cyanophyceae</taxon>
        <taxon>Spirulinales</taxon>
        <taxon>Lusitaniellaceae</taxon>
        <taxon>Lusitaniella</taxon>
    </lineage>
</organism>
<evidence type="ECO:0000313" key="2">
    <source>
        <dbReference type="EMBL" id="MBE9117643.1"/>
    </source>
</evidence>
<comment type="caution">
    <text evidence="2">The sequence shown here is derived from an EMBL/GenBank/DDBJ whole genome shotgun (WGS) entry which is preliminary data.</text>
</comment>
<dbReference type="InterPro" id="IPR029063">
    <property type="entry name" value="SAM-dependent_MTases_sf"/>
</dbReference>
<feature type="domain" description="Methyltransferase FkbM" evidence="1">
    <location>
        <begin position="114"/>
        <end position="284"/>
    </location>
</feature>
<accession>A0A8J7IVZ3</accession>
<dbReference type="NCBIfam" id="TIGR01444">
    <property type="entry name" value="fkbM_fam"/>
    <property type="match status" value="1"/>
</dbReference>
<gene>
    <name evidence="2" type="ORF">IQ249_17225</name>
</gene>
<dbReference type="Gene3D" id="3.40.50.150">
    <property type="entry name" value="Vaccinia Virus protein VP39"/>
    <property type="match status" value="1"/>
</dbReference>
<sequence>MRKNFKNQLREILGFPSSEEQLRGVQSQKIQKAIHSLKTKELRFYFQQLVEKSKPGAVFSCQVNGIDILAPVELLRLYPHCLYLDKEKQPIYWIEPQQSDWLCEKVQPGDTVFDIGAAFGVISVALSQKVGKSGSVHSFDPSQTAQKVLKKVINFNELSNIKVVHKAIADRAGMESFIEYTADNELSWASDASSLYAETIDPTLNHVEYTVEVTTIDDYVAQRGLEPKAIKIDIEGFELYGLRGGKKTLEQFAPYLCIDIHRDVKTGESALLGVEPFLQKLGYDLRMEDHAVYCTPKKLVNSAGR</sequence>
<reference evidence="2" key="1">
    <citation type="submission" date="2020-10" db="EMBL/GenBank/DDBJ databases">
        <authorList>
            <person name="Castelo-Branco R."/>
            <person name="Eusebio N."/>
            <person name="Adriana R."/>
            <person name="Vieira A."/>
            <person name="Brugerolle De Fraissinette N."/>
            <person name="Rezende De Castro R."/>
            <person name="Schneider M.P."/>
            <person name="Vasconcelos V."/>
            <person name="Leao P.N."/>
        </authorList>
    </citation>
    <scope>NUCLEOTIDE SEQUENCE</scope>
    <source>
        <strain evidence="2">LEGE 07157</strain>
    </source>
</reference>
<dbReference type="RefSeq" id="WP_194030727.1">
    <property type="nucleotide sequence ID" value="NZ_JADEWZ010000027.1"/>
</dbReference>
<keyword evidence="3" id="KW-1185">Reference proteome</keyword>
<proteinExistence type="predicted"/>
<evidence type="ECO:0000259" key="1">
    <source>
        <dbReference type="Pfam" id="PF05050"/>
    </source>
</evidence>
<dbReference type="AlphaFoldDB" id="A0A8J7IVZ3"/>
<dbReference type="GO" id="GO:0032259">
    <property type="term" value="P:methylation"/>
    <property type="evidence" value="ECO:0007669"/>
    <property type="project" value="UniProtKB-KW"/>
</dbReference>
<evidence type="ECO:0000313" key="3">
    <source>
        <dbReference type="Proteomes" id="UP000654482"/>
    </source>
</evidence>
<dbReference type="InterPro" id="IPR052514">
    <property type="entry name" value="SAM-dependent_MTase"/>
</dbReference>
<dbReference type="EMBL" id="JADEWZ010000027">
    <property type="protein sequence ID" value="MBE9117643.1"/>
    <property type="molecule type" value="Genomic_DNA"/>
</dbReference>